<feature type="domain" description="Reverse transcriptase" evidence="1">
    <location>
        <begin position="488"/>
        <end position="758"/>
    </location>
</feature>
<dbReference type="CDD" id="cd01650">
    <property type="entry name" value="RT_nLTR_like"/>
    <property type="match status" value="1"/>
</dbReference>
<dbReference type="Gene3D" id="3.60.10.10">
    <property type="entry name" value="Endonuclease/exonuclease/phosphatase"/>
    <property type="match status" value="1"/>
</dbReference>
<dbReference type="OrthoDB" id="6781885at2759"/>
<organism evidence="2 3">
    <name type="scientific">Brachionus calyciflorus</name>
    <dbReference type="NCBI Taxonomy" id="104777"/>
    <lineage>
        <taxon>Eukaryota</taxon>
        <taxon>Metazoa</taxon>
        <taxon>Spiralia</taxon>
        <taxon>Gnathifera</taxon>
        <taxon>Rotifera</taxon>
        <taxon>Eurotatoria</taxon>
        <taxon>Monogononta</taxon>
        <taxon>Pseudotrocha</taxon>
        <taxon>Ploima</taxon>
        <taxon>Brachionidae</taxon>
        <taxon>Brachionus</taxon>
    </lineage>
</organism>
<dbReference type="PANTHER" id="PTHR33332">
    <property type="entry name" value="REVERSE TRANSCRIPTASE DOMAIN-CONTAINING PROTEIN"/>
    <property type="match status" value="1"/>
</dbReference>
<name>A0A814NEB0_9BILA</name>
<dbReference type="Pfam" id="PF00078">
    <property type="entry name" value="RVT_1"/>
    <property type="match status" value="1"/>
</dbReference>
<dbReference type="AlphaFoldDB" id="A0A814NEB0"/>
<proteinExistence type="predicted"/>
<dbReference type="Proteomes" id="UP000663879">
    <property type="component" value="Unassembled WGS sequence"/>
</dbReference>
<dbReference type="GO" id="GO:0003824">
    <property type="term" value="F:catalytic activity"/>
    <property type="evidence" value="ECO:0007669"/>
    <property type="project" value="InterPro"/>
</dbReference>
<evidence type="ECO:0000259" key="1">
    <source>
        <dbReference type="PROSITE" id="PS50878"/>
    </source>
</evidence>
<feature type="non-terminal residue" evidence="2">
    <location>
        <position position="855"/>
    </location>
</feature>
<keyword evidence="3" id="KW-1185">Reference proteome</keyword>
<dbReference type="SUPFAM" id="SSF56672">
    <property type="entry name" value="DNA/RNA polymerases"/>
    <property type="match status" value="1"/>
</dbReference>
<evidence type="ECO:0000313" key="3">
    <source>
        <dbReference type="Proteomes" id="UP000663879"/>
    </source>
</evidence>
<dbReference type="SUPFAM" id="SSF56219">
    <property type="entry name" value="DNase I-like"/>
    <property type="match status" value="1"/>
</dbReference>
<dbReference type="InterPro" id="IPR036691">
    <property type="entry name" value="Endo/exonu/phosph_ase_sf"/>
</dbReference>
<dbReference type="InterPro" id="IPR043502">
    <property type="entry name" value="DNA/RNA_pol_sf"/>
</dbReference>
<comment type="caution">
    <text evidence="2">The sequence shown here is derived from an EMBL/GenBank/DDBJ whole genome shotgun (WGS) entry which is preliminary data.</text>
</comment>
<accession>A0A814NEB0</accession>
<protein>
    <recommendedName>
        <fullName evidence="1">Reverse transcriptase domain-containing protein</fullName>
    </recommendedName>
</protein>
<evidence type="ECO:0000313" key="2">
    <source>
        <dbReference type="EMBL" id="CAF1091926.1"/>
    </source>
</evidence>
<sequence>MDSSNFKIMHLNINSILNNLFEVDQLLNMRKFDIMCFSECKLDEFIPNSFYNNKYYSKVRLDRNRHGGGLIVFIKNSIKKNRIFLHNELELIYFQLTVNSQKLNFLYCYRAPSLNECKYLDKLEDFIHSLNLNDPLFIFGDLNMNCLNENNLNIKQFIQNNELVNFVISPTRMCSKLFKKSNEIKNSKTLIDIFLHNGNLVDEAIPIECPFSDHCFVVAKLTIEKQLSNLKTVMCRNLSSINVEKVASQIDLINWKELNSFNTLEEKWCFFRDEVLAVLDDIAPMKKIQVNMENQFPWYDDELIITKNSRDLAYKKQKRTGSEFDKEEFNSLKKLFENLNNEKLINFFKEKSMNDFKEVKKFWKFYSSQIKVKSDKSSEDTLFVLNYNEKIIDDKKEVSNVFNTFFTSISSSSNSTYDDSKNFIDKIFERSVSTDEKFKFNFTNGNEVTELLSDISSTSGPGICGIPTKILKNSSSKFKSIIAYLLNISILTKTIPNDWKTAVITPLYKNKGALNDLNSYRGISVLPPIAKLFEKLLHKQISNYLSKNNIITCDQHGFRTNHSCESALHEIITEMNLIKSKRLLGLFLFIDFKKAFDTVDQRILLLKLSKYGFDETAINLLSDYFYNRIQYVKIDEFLSEPSKVELGVPQGSVLGPLLFLIYINDLVSFLIDFKIKLFADDTTLIKTGNDLNEVIRNFIESVNQLLTWCLFNRIDINWSKTKIMFITNKRNLIIPETVEINGNFVEVVDNFKLLGVVIDSKLNFLQHIAQLRISINKRLYAIKRLFYLAHKVKLQFFKSFILPFFDYCSSLTVYFPKRAIQKLANSYYLCLFKLLNIQYTVRTNDDFNGLNNELS</sequence>
<gene>
    <name evidence="2" type="ORF">OXX778_LOCUS20713</name>
</gene>
<dbReference type="PROSITE" id="PS50878">
    <property type="entry name" value="RT_POL"/>
    <property type="match status" value="1"/>
</dbReference>
<reference evidence="2" key="1">
    <citation type="submission" date="2021-02" db="EMBL/GenBank/DDBJ databases">
        <authorList>
            <person name="Nowell W R."/>
        </authorList>
    </citation>
    <scope>NUCLEOTIDE SEQUENCE</scope>
    <source>
        <strain evidence="2">Ploen Becks lab</strain>
    </source>
</reference>
<dbReference type="InterPro" id="IPR000477">
    <property type="entry name" value="RT_dom"/>
</dbReference>
<dbReference type="EMBL" id="CAJNOC010007094">
    <property type="protein sequence ID" value="CAF1091926.1"/>
    <property type="molecule type" value="Genomic_DNA"/>
</dbReference>